<dbReference type="AlphaFoldDB" id="A0AAW4WZV4"/>
<sequence length="482" mass="55942">MKDETLGGFLDLNNSTETHRKQTTSYEGYSQERRLEAGSNERVQSVSAALPNVGNGEKADSSNLMEKILAAPNLNRAHKRVVKNKGSHGIDGMSVDELLPHLKRNGNQLLKDVLEGNYKPQAVRRVEIPKPSGGVRLLGIPTVIDRMIQQAITQQLTTIFDPGFSEYSYGFRPGRNAHQAVNKAKEYINDGYTWVVDIDLEKYFDTVQHDKLMSLVARKVQDKRVLKLIRAYLNSGVMIDGVISKTDKGCPQGGPLSPLLSNIMLDELDKELEKRNHKFCRYADDNQIYVKSRKAAERVMKSLTVFIEKKLKLKVNTTKSAVGRPWRRKFLGFSFYRMNGEVRIRIHPKSIKKIKAKIRELTSRSKPWTMKYRFKKLKQTITGWVSYYKIADMKSKMRALDQWVRRRIRMCYWKRWKKVKTRFRMLRKLGIKEAKAWEYANTRKGYWRISNSPILARTFTNQLLKKLGYFSFTERYAQVINS</sequence>
<accession>A0AAW4WZV4</accession>
<dbReference type="GO" id="GO:0003723">
    <property type="term" value="F:RNA binding"/>
    <property type="evidence" value="ECO:0007669"/>
    <property type="project" value="InterPro"/>
</dbReference>
<evidence type="ECO:0000256" key="2">
    <source>
        <dbReference type="ARBA" id="ARBA00022679"/>
    </source>
</evidence>
<dbReference type="EMBL" id="JAJFAT010000001">
    <property type="protein sequence ID" value="MCC3143731.1"/>
    <property type="molecule type" value="Genomic_DNA"/>
</dbReference>
<dbReference type="InterPro" id="IPR043502">
    <property type="entry name" value="DNA/RNA_pol_sf"/>
</dbReference>
<dbReference type="Proteomes" id="UP001199296">
    <property type="component" value="Unassembled WGS sequence"/>
</dbReference>
<evidence type="ECO:0000256" key="4">
    <source>
        <dbReference type="ARBA" id="ARBA00022723"/>
    </source>
</evidence>
<evidence type="ECO:0000256" key="1">
    <source>
        <dbReference type="ARBA" id="ARBA00012493"/>
    </source>
</evidence>
<keyword evidence="4" id="KW-0479">Metal-binding</keyword>
<feature type="region of interest" description="Disordered" evidence="10">
    <location>
        <begin position="1"/>
        <end position="29"/>
    </location>
</feature>
<dbReference type="PROSITE" id="PS50878">
    <property type="entry name" value="RT_POL"/>
    <property type="match status" value="1"/>
</dbReference>
<dbReference type="InterPro" id="IPR013597">
    <property type="entry name" value="Mat_intron_G2"/>
</dbReference>
<gene>
    <name evidence="12" type="primary">ltrA</name>
    <name evidence="12" type="ORF">LJ207_00125</name>
</gene>
<keyword evidence="3 12" id="KW-0548">Nucleotidyltransferase</keyword>
<name>A0AAW4WZV4_9FIRM</name>
<dbReference type="GO" id="GO:0003964">
    <property type="term" value="F:RNA-directed DNA polymerase activity"/>
    <property type="evidence" value="ECO:0007669"/>
    <property type="project" value="UniProtKB-KW"/>
</dbReference>
<keyword evidence="7" id="KW-0051">Antiviral defense</keyword>
<evidence type="ECO:0000256" key="9">
    <source>
        <dbReference type="ARBA" id="ARBA00048173"/>
    </source>
</evidence>
<evidence type="ECO:0000256" key="6">
    <source>
        <dbReference type="ARBA" id="ARBA00022918"/>
    </source>
</evidence>
<keyword evidence="2 12" id="KW-0808">Transferase</keyword>
<dbReference type="PRINTS" id="PR00866">
    <property type="entry name" value="RNADNAPOLMS"/>
</dbReference>
<dbReference type="PANTHER" id="PTHR34047:SF8">
    <property type="entry name" value="PROTEIN YKFC"/>
    <property type="match status" value="1"/>
</dbReference>
<comment type="catalytic activity">
    <reaction evidence="9">
        <text>DNA(n) + a 2'-deoxyribonucleoside 5'-triphosphate = DNA(n+1) + diphosphate</text>
        <dbReference type="Rhea" id="RHEA:22508"/>
        <dbReference type="Rhea" id="RHEA-COMP:17339"/>
        <dbReference type="Rhea" id="RHEA-COMP:17340"/>
        <dbReference type="ChEBI" id="CHEBI:33019"/>
        <dbReference type="ChEBI" id="CHEBI:61560"/>
        <dbReference type="ChEBI" id="CHEBI:173112"/>
        <dbReference type="EC" id="2.7.7.49"/>
    </reaction>
</comment>
<dbReference type="NCBIfam" id="TIGR04416">
    <property type="entry name" value="group_II_RT_mat"/>
    <property type="match status" value="1"/>
</dbReference>
<protein>
    <recommendedName>
        <fullName evidence="1">RNA-directed DNA polymerase</fullName>
        <ecNumber evidence="1">2.7.7.49</ecNumber>
    </recommendedName>
</protein>
<evidence type="ECO:0000313" key="13">
    <source>
        <dbReference type="Proteomes" id="UP001199296"/>
    </source>
</evidence>
<proteinExistence type="inferred from homology"/>
<evidence type="ECO:0000259" key="11">
    <source>
        <dbReference type="PROSITE" id="PS50878"/>
    </source>
</evidence>
<dbReference type="CDD" id="cd01651">
    <property type="entry name" value="RT_G2_intron"/>
    <property type="match status" value="1"/>
</dbReference>
<dbReference type="InterPro" id="IPR051083">
    <property type="entry name" value="GrpII_Intron_Splice-Mob/Def"/>
</dbReference>
<keyword evidence="5" id="KW-0460">Magnesium</keyword>
<dbReference type="Pfam" id="PF08388">
    <property type="entry name" value="GIIM"/>
    <property type="match status" value="1"/>
</dbReference>
<keyword evidence="13" id="KW-1185">Reference proteome</keyword>
<evidence type="ECO:0000256" key="10">
    <source>
        <dbReference type="SAM" id="MobiDB-lite"/>
    </source>
</evidence>
<comment type="caution">
    <text evidence="12">The sequence shown here is derived from an EMBL/GenBank/DDBJ whole genome shotgun (WGS) entry which is preliminary data.</text>
</comment>
<keyword evidence="6 12" id="KW-0695">RNA-directed DNA polymerase</keyword>
<feature type="domain" description="Reverse transcriptase" evidence="11">
    <location>
        <begin position="109"/>
        <end position="335"/>
    </location>
</feature>
<dbReference type="Pfam" id="PF00078">
    <property type="entry name" value="RVT_1"/>
    <property type="match status" value="1"/>
</dbReference>
<dbReference type="GO" id="GO:0046872">
    <property type="term" value="F:metal ion binding"/>
    <property type="evidence" value="ECO:0007669"/>
    <property type="project" value="UniProtKB-KW"/>
</dbReference>
<evidence type="ECO:0000256" key="8">
    <source>
        <dbReference type="ARBA" id="ARBA00034120"/>
    </source>
</evidence>
<dbReference type="EC" id="2.7.7.49" evidence="1"/>
<evidence type="ECO:0000313" key="12">
    <source>
        <dbReference type="EMBL" id="MCC3143731.1"/>
    </source>
</evidence>
<dbReference type="SUPFAM" id="SSF56672">
    <property type="entry name" value="DNA/RNA polymerases"/>
    <property type="match status" value="1"/>
</dbReference>
<dbReference type="InterPro" id="IPR030931">
    <property type="entry name" value="Group_II_RT_mat"/>
</dbReference>
<dbReference type="PANTHER" id="PTHR34047">
    <property type="entry name" value="NUCLEAR INTRON MATURASE 1, MITOCHONDRIAL-RELATED"/>
    <property type="match status" value="1"/>
</dbReference>
<organism evidence="12 13">
    <name type="scientific">Halanaerobium polyolivorans</name>
    <dbReference type="NCBI Taxonomy" id="2886943"/>
    <lineage>
        <taxon>Bacteria</taxon>
        <taxon>Bacillati</taxon>
        <taxon>Bacillota</taxon>
        <taxon>Clostridia</taxon>
        <taxon>Halanaerobiales</taxon>
        <taxon>Halanaerobiaceae</taxon>
        <taxon>Halanaerobium</taxon>
    </lineage>
</organism>
<evidence type="ECO:0000256" key="3">
    <source>
        <dbReference type="ARBA" id="ARBA00022695"/>
    </source>
</evidence>
<dbReference type="InterPro" id="IPR000477">
    <property type="entry name" value="RT_dom"/>
</dbReference>
<dbReference type="GO" id="GO:0051607">
    <property type="term" value="P:defense response to virus"/>
    <property type="evidence" value="ECO:0007669"/>
    <property type="project" value="UniProtKB-KW"/>
</dbReference>
<evidence type="ECO:0000256" key="5">
    <source>
        <dbReference type="ARBA" id="ARBA00022842"/>
    </source>
</evidence>
<comment type="similarity">
    <text evidence="8">Belongs to the bacterial reverse transcriptase family.</text>
</comment>
<reference evidence="12 13" key="1">
    <citation type="submission" date="2021-10" db="EMBL/GenBank/DDBJ databases">
        <authorList>
            <person name="Grouzdev D.S."/>
            <person name="Pantiukh K.S."/>
            <person name="Krutkina M.S."/>
        </authorList>
    </citation>
    <scope>NUCLEOTIDE SEQUENCE [LARGE SCALE GENOMIC DNA]</scope>
    <source>
        <strain evidence="12 13">Z-7514</strain>
    </source>
</reference>
<evidence type="ECO:0000256" key="7">
    <source>
        <dbReference type="ARBA" id="ARBA00023118"/>
    </source>
</evidence>
<dbReference type="InterPro" id="IPR000123">
    <property type="entry name" value="Reverse_transcriptase_msDNA"/>
</dbReference>